<dbReference type="SUPFAM" id="SSF51182">
    <property type="entry name" value="RmlC-like cupins"/>
    <property type="match status" value="1"/>
</dbReference>
<dbReference type="InterPro" id="IPR014710">
    <property type="entry name" value="RmlC-like_jellyroll"/>
</dbReference>
<dbReference type="CDD" id="cd10548">
    <property type="entry name" value="cupin_CDO"/>
    <property type="match status" value="1"/>
</dbReference>
<proteinExistence type="predicted"/>
<protein>
    <submittedName>
        <fullName evidence="1">Cysteine dioxygenase family protein</fullName>
    </submittedName>
</protein>
<accession>A0ABW5JD49</accession>
<keyword evidence="1" id="KW-0223">Dioxygenase</keyword>
<dbReference type="InterPro" id="IPR011051">
    <property type="entry name" value="RmlC_Cupin_sf"/>
</dbReference>
<dbReference type="Gene3D" id="2.60.120.10">
    <property type="entry name" value="Jelly Rolls"/>
    <property type="match status" value="1"/>
</dbReference>
<dbReference type="Proteomes" id="UP001597510">
    <property type="component" value="Unassembled WGS sequence"/>
</dbReference>
<evidence type="ECO:0000313" key="2">
    <source>
        <dbReference type="Proteomes" id="UP001597510"/>
    </source>
</evidence>
<keyword evidence="2" id="KW-1185">Reference proteome</keyword>
<dbReference type="RefSeq" id="WP_340238677.1">
    <property type="nucleotide sequence ID" value="NZ_JBBEWC010000010.1"/>
</dbReference>
<keyword evidence="1" id="KW-0560">Oxidoreductase</keyword>
<name>A0ABW5JD49_9BACT</name>
<gene>
    <name evidence="1" type="ORF">ACFSR2_24105</name>
</gene>
<reference evidence="2" key="1">
    <citation type="journal article" date="2019" name="Int. J. Syst. Evol. Microbiol.">
        <title>The Global Catalogue of Microorganisms (GCM) 10K type strain sequencing project: providing services to taxonomists for standard genome sequencing and annotation.</title>
        <authorList>
            <consortium name="The Broad Institute Genomics Platform"/>
            <consortium name="The Broad Institute Genome Sequencing Center for Infectious Disease"/>
            <person name="Wu L."/>
            <person name="Ma J."/>
        </authorList>
    </citation>
    <scope>NUCLEOTIDE SEQUENCE [LARGE SCALE GENOMIC DNA]</scope>
    <source>
        <strain evidence="2">KCTC 52344</strain>
    </source>
</reference>
<sequence>MSFSNPNLQFSRERRFTLPVAASASLEVMPAIINNLALIIKGQGVIIFKASDEFSPDNTANVSFHNQDKSIDLSLKLQVGKITLSKNGEVLYEQENTGLTTHPRAFYWISLDAQKQCIKFGVGESRLETQTFCYQFPTDHSTKLFLESFSNFSYDDESLVLLRLLRDPILNNVPLKVKNTNELTMDMIAEGSFMPKANLSTIAQQLYDNIAGKNFTLNTPDFPDFVEAIEHSIATPGCWCFEKLKAKAGEFGHADPRKVYLRITLGQNGGESPGIPYVMEIWPPGCYSPIHNHAGANAIIRVLHGQISVKLFPYLGTEKPFGEEVFSEGDFTWISPTLNQFHKLQNPNESGPTCITIQCYMYDENDLGHYDYFDYMGDDDEIKQYEPDSDDDFLIFKATIREEWRKK</sequence>
<comment type="caution">
    <text evidence="1">The sequence shown here is derived from an EMBL/GenBank/DDBJ whole genome shotgun (WGS) entry which is preliminary data.</text>
</comment>
<evidence type="ECO:0000313" key="1">
    <source>
        <dbReference type="EMBL" id="MFD2524006.1"/>
    </source>
</evidence>
<dbReference type="GO" id="GO:0051213">
    <property type="term" value="F:dioxygenase activity"/>
    <property type="evidence" value="ECO:0007669"/>
    <property type="project" value="UniProtKB-KW"/>
</dbReference>
<dbReference type="EMBL" id="JBHULC010000039">
    <property type="protein sequence ID" value="MFD2524006.1"/>
    <property type="molecule type" value="Genomic_DNA"/>
</dbReference>
<organism evidence="1 2">
    <name type="scientific">Emticicia soli</name>
    <dbReference type="NCBI Taxonomy" id="2027878"/>
    <lineage>
        <taxon>Bacteria</taxon>
        <taxon>Pseudomonadati</taxon>
        <taxon>Bacteroidota</taxon>
        <taxon>Cytophagia</taxon>
        <taxon>Cytophagales</taxon>
        <taxon>Leadbetterellaceae</taxon>
        <taxon>Emticicia</taxon>
    </lineage>
</organism>